<keyword evidence="3 7" id="KW-0862">Zinc</keyword>
<comment type="caution">
    <text evidence="8">The sequence shown here is derived from an EMBL/GenBank/DDBJ whole genome shotgun (WGS) entry which is preliminary data.</text>
</comment>
<dbReference type="eggNOG" id="COG0735">
    <property type="taxonomic scope" value="Bacteria"/>
</dbReference>
<evidence type="ECO:0000256" key="1">
    <source>
        <dbReference type="ARBA" id="ARBA00007957"/>
    </source>
</evidence>
<evidence type="ECO:0000256" key="5">
    <source>
        <dbReference type="ARBA" id="ARBA00023125"/>
    </source>
</evidence>
<dbReference type="InterPro" id="IPR043135">
    <property type="entry name" value="Fur_C"/>
</dbReference>
<dbReference type="GO" id="GO:0045892">
    <property type="term" value="P:negative regulation of DNA-templated transcription"/>
    <property type="evidence" value="ECO:0007669"/>
    <property type="project" value="TreeGrafter"/>
</dbReference>
<accession>W2UQH2</accession>
<keyword evidence="4" id="KW-0805">Transcription regulation</keyword>
<reference evidence="9" key="1">
    <citation type="submission" date="2013-11" db="EMBL/GenBank/DDBJ databases">
        <title>Draft genome sequence from a member of Zhouia, isolated tidal flat.</title>
        <authorList>
            <person name="Jin H."/>
            <person name="Jeon C.O."/>
        </authorList>
    </citation>
    <scope>NUCLEOTIDE SEQUENCE [LARGE SCALE GENOMIC DNA]</scope>
    <source>
        <strain evidence="9">AD3</strain>
    </source>
</reference>
<dbReference type="GO" id="GO:1900376">
    <property type="term" value="P:regulation of secondary metabolite biosynthetic process"/>
    <property type="evidence" value="ECO:0007669"/>
    <property type="project" value="TreeGrafter"/>
</dbReference>
<name>W2UQH2_9FLAO</name>
<keyword evidence="5" id="KW-0238">DNA-binding</keyword>
<keyword evidence="2" id="KW-0678">Repressor</keyword>
<dbReference type="GO" id="GO:0003700">
    <property type="term" value="F:DNA-binding transcription factor activity"/>
    <property type="evidence" value="ECO:0007669"/>
    <property type="project" value="InterPro"/>
</dbReference>
<dbReference type="PANTHER" id="PTHR33202:SF22">
    <property type="entry name" value="HYDROGEN PEROXIDE SENSITIVE REPRESSOR"/>
    <property type="match status" value="1"/>
</dbReference>
<dbReference type="PATRIC" id="fig|1286632.3.peg.1454"/>
<evidence type="ECO:0000256" key="6">
    <source>
        <dbReference type="ARBA" id="ARBA00023163"/>
    </source>
</evidence>
<proteinExistence type="inferred from homology"/>
<evidence type="ECO:0000313" key="9">
    <source>
        <dbReference type="Proteomes" id="UP000018850"/>
    </source>
</evidence>
<dbReference type="PANTHER" id="PTHR33202">
    <property type="entry name" value="ZINC UPTAKE REGULATION PROTEIN"/>
    <property type="match status" value="1"/>
</dbReference>
<feature type="binding site" evidence="7">
    <location>
        <position position="97"/>
    </location>
    <ligand>
        <name>Zn(2+)</name>
        <dbReference type="ChEBI" id="CHEBI:29105"/>
    </ligand>
</feature>
<dbReference type="STRING" id="376730.SAMN04487906_0864"/>
<feature type="binding site" evidence="7">
    <location>
        <position position="136"/>
    </location>
    <ligand>
        <name>Zn(2+)</name>
        <dbReference type="ChEBI" id="CHEBI:29105"/>
    </ligand>
</feature>
<dbReference type="SUPFAM" id="SSF46785">
    <property type="entry name" value="Winged helix' DNA-binding domain"/>
    <property type="match status" value="1"/>
</dbReference>
<dbReference type="Gene3D" id="3.30.1490.190">
    <property type="match status" value="1"/>
</dbReference>
<dbReference type="EMBL" id="AYXY01000019">
    <property type="protein sequence ID" value="ETN95741.1"/>
    <property type="molecule type" value="Genomic_DNA"/>
</dbReference>
<organism evidence="8 9">
    <name type="scientific">Zhouia amylolytica AD3</name>
    <dbReference type="NCBI Taxonomy" id="1286632"/>
    <lineage>
        <taxon>Bacteria</taxon>
        <taxon>Pseudomonadati</taxon>
        <taxon>Bacteroidota</taxon>
        <taxon>Flavobacteriia</taxon>
        <taxon>Flavobacteriales</taxon>
        <taxon>Flavobacteriaceae</taxon>
        <taxon>Zhouia</taxon>
    </lineage>
</organism>
<dbReference type="Pfam" id="PF01475">
    <property type="entry name" value="FUR"/>
    <property type="match status" value="1"/>
</dbReference>
<dbReference type="GO" id="GO:0000976">
    <property type="term" value="F:transcription cis-regulatory region binding"/>
    <property type="evidence" value="ECO:0007669"/>
    <property type="project" value="TreeGrafter"/>
</dbReference>
<keyword evidence="9" id="KW-1185">Reference proteome</keyword>
<dbReference type="AlphaFoldDB" id="W2UQH2"/>
<feature type="binding site" evidence="7">
    <location>
        <position position="133"/>
    </location>
    <ligand>
        <name>Zn(2+)</name>
        <dbReference type="ChEBI" id="CHEBI:29105"/>
    </ligand>
</feature>
<evidence type="ECO:0000256" key="4">
    <source>
        <dbReference type="ARBA" id="ARBA00023015"/>
    </source>
</evidence>
<dbReference type="Gene3D" id="1.10.10.10">
    <property type="entry name" value="Winged helix-like DNA-binding domain superfamily/Winged helix DNA-binding domain"/>
    <property type="match status" value="1"/>
</dbReference>
<keyword evidence="6" id="KW-0804">Transcription</keyword>
<gene>
    <name evidence="8" type="ORF">P278_14630</name>
</gene>
<keyword evidence="7" id="KW-0479">Metal-binding</keyword>
<dbReference type="Proteomes" id="UP000018850">
    <property type="component" value="Unassembled WGS sequence"/>
</dbReference>
<comment type="cofactor">
    <cofactor evidence="7">
        <name>Zn(2+)</name>
        <dbReference type="ChEBI" id="CHEBI:29105"/>
    </cofactor>
    <text evidence="7">Binds 1 zinc ion per subunit.</text>
</comment>
<sequence>MIEMNLENALNKHQIKPTSMRILVLKQLISSKSAMSLSDLEACFDRVDKTTLYRTLKTFEEKKLIHSIEDGTGSLKYAMCEENCNCEPQDQHIHFHCSVCEETFCFMKSKIPSTNIPSGFKVTSATMVYTGVCPNCES</sequence>
<dbReference type="InterPro" id="IPR002481">
    <property type="entry name" value="FUR"/>
</dbReference>
<dbReference type="InterPro" id="IPR036388">
    <property type="entry name" value="WH-like_DNA-bd_sf"/>
</dbReference>
<evidence type="ECO:0000313" key="8">
    <source>
        <dbReference type="EMBL" id="ETN95741.1"/>
    </source>
</evidence>
<evidence type="ECO:0008006" key="10">
    <source>
        <dbReference type="Google" id="ProtNLM"/>
    </source>
</evidence>
<feature type="binding site" evidence="7">
    <location>
        <position position="100"/>
    </location>
    <ligand>
        <name>Zn(2+)</name>
        <dbReference type="ChEBI" id="CHEBI:29105"/>
    </ligand>
</feature>
<reference evidence="8 9" key="2">
    <citation type="journal article" date="2016" name="Genome Announc.">
        <title>Draft Genome Sequence of Zhouia amylolytica AD3, Isolated from Tidal Flat Sediment.</title>
        <authorList>
            <person name="Jia B."/>
            <person name="Jin H.M."/>
            <person name="Lee H.J."/>
            <person name="Jeon C.O."/>
        </authorList>
    </citation>
    <scope>NUCLEOTIDE SEQUENCE [LARGE SCALE GENOMIC DNA]</scope>
    <source>
        <strain evidence="8 9">AD3</strain>
    </source>
</reference>
<protein>
    <recommendedName>
        <fullName evidence="10">Transcriptional repressor</fullName>
    </recommendedName>
</protein>
<evidence type="ECO:0000256" key="7">
    <source>
        <dbReference type="PIRSR" id="PIRSR602481-1"/>
    </source>
</evidence>
<comment type="similarity">
    <text evidence="1">Belongs to the Fur family.</text>
</comment>
<evidence type="ECO:0000256" key="2">
    <source>
        <dbReference type="ARBA" id="ARBA00022491"/>
    </source>
</evidence>
<dbReference type="InterPro" id="IPR036390">
    <property type="entry name" value="WH_DNA-bd_sf"/>
</dbReference>
<dbReference type="GO" id="GO:0008270">
    <property type="term" value="F:zinc ion binding"/>
    <property type="evidence" value="ECO:0007669"/>
    <property type="project" value="TreeGrafter"/>
</dbReference>
<evidence type="ECO:0000256" key="3">
    <source>
        <dbReference type="ARBA" id="ARBA00022833"/>
    </source>
</evidence>